<evidence type="ECO:0000313" key="2">
    <source>
        <dbReference type="EMBL" id="PTX72186.1"/>
    </source>
</evidence>
<evidence type="ECO:0000259" key="1">
    <source>
        <dbReference type="Pfam" id="PF16261"/>
    </source>
</evidence>
<dbReference type="RefSeq" id="WP_025046497.1">
    <property type="nucleotide sequence ID" value="NZ_CP081109.1"/>
</dbReference>
<reference evidence="2 3" key="1">
    <citation type="submission" date="2018-04" db="EMBL/GenBank/DDBJ databases">
        <title>Genomic Encyclopedia of Archaeal and Bacterial Type Strains, Phase II (KMG-II): from individual species to whole genera.</title>
        <authorList>
            <person name="Goeker M."/>
        </authorList>
    </citation>
    <scope>NUCLEOTIDE SEQUENCE [LARGE SCALE GENOMIC DNA]</scope>
    <source>
        <strain evidence="2 3">DSM 12244</strain>
    </source>
</reference>
<comment type="caution">
    <text evidence="2">The sequence shown here is derived from an EMBL/GenBank/DDBJ whole genome shotgun (WGS) entry which is preliminary data.</text>
</comment>
<dbReference type="Proteomes" id="UP000244092">
    <property type="component" value="Unassembled WGS sequence"/>
</dbReference>
<gene>
    <name evidence="2" type="ORF">C8N31_1123</name>
</gene>
<sequence length="349" mass="38493">MTDTPQFDLIGSASFAEWLAGQDLSIAFTTYQAGKLFLVGAQPGGRLSVFERTFDHCMGLGVGQRRFWMSSLYQLWQFEDFHDPGVMQGGYDATYVPVAGHTTGDIDVHDIHVQPDGTPLFVATRFNCLATLSQTGSFTEVWRPPFIDRLTAEDRCHLNGMAADDMGARFVSCVGQSNVADGWRDHRRDGGMVLDVASGAPVAAGLSMPHSPRLHQGRLWLLQTGTGEFGEVHIATGQFNPICFLPGFARGLCFVGDYAVIGLSRPRENRTFDGLKLNERLAQKGLTPKCGLCVVNLKTGALEHLLEIEGVVQELYDVAVLPDVKRPRALGFRNDEIRFFVRPESQLDR</sequence>
<dbReference type="Pfam" id="PF16261">
    <property type="entry name" value="DUF4915"/>
    <property type="match status" value="1"/>
</dbReference>
<feature type="domain" description="Conserved hypothetical protein CHP03032" evidence="1">
    <location>
        <begin position="14"/>
        <end position="330"/>
    </location>
</feature>
<dbReference type="InterPro" id="IPR017481">
    <property type="entry name" value="CHP03032"/>
</dbReference>
<organism evidence="2 3">
    <name type="scientific">Sulfitobacter mediterraneus</name>
    <dbReference type="NCBI Taxonomy" id="83219"/>
    <lineage>
        <taxon>Bacteria</taxon>
        <taxon>Pseudomonadati</taxon>
        <taxon>Pseudomonadota</taxon>
        <taxon>Alphaproteobacteria</taxon>
        <taxon>Rhodobacterales</taxon>
        <taxon>Roseobacteraceae</taxon>
        <taxon>Sulfitobacter</taxon>
    </lineage>
</organism>
<accession>A0A2T6CAE1</accession>
<dbReference type="SUPFAM" id="SSF75011">
    <property type="entry name" value="3-carboxy-cis,cis-mucoante lactonizing enzyme"/>
    <property type="match status" value="1"/>
</dbReference>
<dbReference type="AlphaFoldDB" id="A0A2T6CAE1"/>
<dbReference type="EMBL" id="QBKU01000012">
    <property type="protein sequence ID" value="PTX72186.1"/>
    <property type="molecule type" value="Genomic_DNA"/>
</dbReference>
<name>A0A2T6CAE1_9RHOB</name>
<protein>
    <submittedName>
        <fullName evidence="2">Uncharacterized protein (TIGR03032 family)</fullName>
    </submittedName>
</protein>
<evidence type="ECO:0000313" key="3">
    <source>
        <dbReference type="Proteomes" id="UP000244092"/>
    </source>
</evidence>
<dbReference type="NCBIfam" id="TIGR03032">
    <property type="entry name" value="TIGR03032 family protein"/>
    <property type="match status" value="1"/>
</dbReference>
<proteinExistence type="predicted"/>
<dbReference type="OrthoDB" id="238183at2"/>